<evidence type="ECO:0000256" key="8">
    <source>
        <dbReference type="ARBA" id="ARBA00023198"/>
    </source>
</evidence>
<dbReference type="GeneID" id="117354450"/>
<gene>
    <name evidence="11" type="primary">LOC117354450</name>
</gene>
<evidence type="ECO:0000256" key="6">
    <source>
        <dbReference type="ARBA" id="ARBA00022782"/>
    </source>
</evidence>
<dbReference type="GO" id="GO:0030154">
    <property type="term" value="P:cell differentiation"/>
    <property type="evidence" value="ECO:0007669"/>
    <property type="project" value="UniProtKB-KW"/>
</dbReference>
<dbReference type="InParanoid" id="A0A6P8QMG3"/>
<dbReference type="KEGG" id="gsh:117354450"/>
<dbReference type="RefSeq" id="XP_033787916.1">
    <property type="nucleotide sequence ID" value="XM_033932025.1"/>
</dbReference>
<dbReference type="PANTHER" id="PTHR15106">
    <property type="entry name" value="RETINOIC ACID RECEPTOR RESPONDER PROTEIN 2"/>
    <property type="match status" value="1"/>
</dbReference>
<dbReference type="GO" id="GO:0050921">
    <property type="term" value="P:positive regulation of chemotaxis"/>
    <property type="evidence" value="ECO:0007669"/>
    <property type="project" value="TreeGrafter"/>
</dbReference>
<dbReference type="OrthoDB" id="9894305at2759"/>
<evidence type="ECO:0000313" key="11">
    <source>
        <dbReference type="RefSeq" id="XP_033787916.1"/>
    </source>
</evidence>
<keyword evidence="3" id="KW-0145">Chemotaxis</keyword>
<proteinExistence type="predicted"/>
<dbReference type="SUPFAM" id="SSF54403">
    <property type="entry name" value="Cystatin/monellin"/>
    <property type="match status" value="1"/>
</dbReference>
<evidence type="ECO:0000256" key="1">
    <source>
        <dbReference type="ARBA" id="ARBA00004613"/>
    </source>
</evidence>
<keyword evidence="4" id="KW-0964">Secreted</keyword>
<keyword evidence="7" id="KW-1015">Disulfide bond</keyword>
<protein>
    <recommendedName>
        <fullName evidence="2">Retinoic acid receptor responder protein 2</fullName>
    </recommendedName>
    <alternativeName>
        <fullName evidence="9">Chemerin</fullName>
    </alternativeName>
</protein>
<dbReference type="GO" id="GO:0005102">
    <property type="term" value="F:signaling receptor binding"/>
    <property type="evidence" value="ECO:0007669"/>
    <property type="project" value="InterPro"/>
</dbReference>
<name>A0A6P8QMG3_GEOSA</name>
<dbReference type="GO" id="GO:0006954">
    <property type="term" value="P:inflammatory response"/>
    <property type="evidence" value="ECO:0007669"/>
    <property type="project" value="UniProtKB-KW"/>
</dbReference>
<accession>A0A6P8QMG3</accession>
<dbReference type="GO" id="GO:0050994">
    <property type="term" value="P:regulation of lipid catabolic process"/>
    <property type="evidence" value="ECO:0007669"/>
    <property type="project" value="InterPro"/>
</dbReference>
<keyword evidence="8" id="KW-0395">Inflammatory response</keyword>
<evidence type="ECO:0000256" key="7">
    <source>
        <dbReference type="ARBA" id="ARBA00023157"/>
    </source>
</evidence>
<evidence type="ECO:0000256" key="9">
    <source>
        <dbReference type="ARBA" id="ARBA00032785"/>
    </source>
</evidence>
<evidence type="ECO:0000256" key="2">
    <source>
        <dbReference type="ARBA" id="ARBA00018808"/>
    </source>
</evidence>
<dbReference type="InterPro" id="IPR029562">
    <property type="entry name" value="Chemerin"/>
</dbReference>
<evidence type="ECO:0000256" key="5">
    <source>
        <dbReference type="ARBA" id="ARBA00022729"/>
    </source>
</evidence>
<comment type="subcellular location">
    <subcellularLocation>
        <location evidence="1">Secreted</location>
    </subcellularLocation>
</comment>
<reference evidence="11" key="1">
    <citation type="submission" date="2025-08" db="UniProtKB">
        <authorList>
            <consortium name="RefSeq"/>
        </authorList>
    </citation>
    <scope>IDENTIFICATION</scope>
</reference>
<keyword evidence="5" id="KW-0732">Signal</keyword>
<keyword evidence="6" id="KW-0221">Differentiation</keyword>
<keyword evidence="10" id="KW-1185">Reference proteome</keyword>
<dbReference type="GO" id="GO:0005615">
    <property type="term" value="C:extracellular space"/>
    <property type="evidence" value="ECO:0007669"/>
    <property type="project" value="TreeGrafter"/>
</dbReference>
<dbReference type="InterPro" id="IPR046350">
    <property type="entry name" value="Cystatin_sf"/>
</dbReference>
<dbReference type="GO" id="GO:0031012">
    <property type="term" value="C:extracellular matrix"/>
    <property type="evidence" value="ECO:0007669"/>
    <property type="project" value="TreeGrafter"/>
</dbReference>
<dbReference type="GO" id="GO:0045087">
    <property type="term" value="P:innate immune response"/>
    <property type="evidence" value="ECO:0007669"/>
    <property type="project" value="TreeGrafter"/>
</dbReference>
<sequence>MSARLFPTKLDYFCNCGKFCSGGVGTTFGLEPYSLLCQATVWYSGRLAMNAKPRPRAPNRLSSAFQASVRFSASVSCSNRRSSAFQASDLNTGKFIKVTYTIKQTNCNKRNYQPARCRHKVNGRVLHCVACFGYKNSEDEPAVKFVDCGPTALPEERTSQQQQRCETVQSTISDRYRLGGLTILAKEPSSDHNMPIEIENVALAFQ</sequence>
<dbReference type="Gene3D" id="3.10.450.10">
    <property type="match status" value="1"/>
</dbReference>
<evidence type="ECO:0000256" key="3">
    <source>
        <dbReference type="ARBA" id="ARBA00022500"/>
    </source>
</evidence>
<organism evidence="10 11">
    <name type="scientific">Geotrypetes seraphini</name>
    <name type="common">Gaboon caecilian</name>
    <name type="synonym">Caecilia seraphini</name>
    <dbReference type="NCBI Taxonomy" id="260995"/>
    <lineage>
        <taxon>Eukaryota</taxon>
        <taxon>Metazoa</taxon>
        <taxon>Chordata</taxon>
        <taxon>Craniata</taxon>
        <taxon>Vertebrata</taxon>
        <taxon>Euteleostomi</taxon>
        <taxon>Amphibia</taxon>
        <taxon>Gymnophiona</taxon>
        <taxon>Geotrypetes</taxon>
    </lineage>
</organism>
<evidence type="ECO:0000313" key="10">
    <source>
        <dbReference type="Proteomes" id="UP000515159"/>
    </source>
</evidence>
<dbReference type="Proteomes" id="UP000515159">
    <property type="component" value="Chromosome 2"/>
</dbReference>
<evidence type="ECO:0000256" key="4">
    <source>
        <dbReference type="ARBA" id="ARBA00022525"/>
    </source>
</evidence>
<dbReference type="AlphaFoldDB" id="A0A6P8QMG3"/>
<dbReference type="PANTHER" id="PTHR15106:SF2">
    <property type="entry name" value="RETINOIC ACID RECEPTOR RESPONDER PROTEIN 2"/>
    <property type="match status" value="1"/>
</dbReference>
<dbReference type="GO" id="GO:0006935">
    <property type="term" value="P:chemotaxis"/>
    <property type="evidence" value="ECO:0007669"/>
    <property type="project" value="UniProtKB-KW"/>
</dbReference>